<dbReference type="AlphaFoldDB" id="A0A1G1WMN7"/>
<dbReference type="Proteomes" id="UP000177821">
    <property type="component" value="Unassembled WGS sequence"/>
</dbReference>
<reference evidence="1 2" key="1">
    <citation type="journal article" date="2016" name="Nat. Commun.">
        <title>Thousands of microbial genomes shed light on interconnected biogeochemical processes in an aquifer system.</title>
        <authorList>
            <person name="Anantharaman K."/>
            <person name="Brown C.T."/>
            <person name="Hug L.A."/>
            <person name="Sharon I."/>
            <person name="Castelle C.J."/>
            <person name="Probst A.J."/>
            <person name="Thomas B.C."/>
            <person name="Singh A."/>
            <person name="Wilkins M.J."/>
            <person name="Karaoz U."/>
            <person name="Brodie E.L."/>
            <person name="Williams K.H."/>
            <person name="Hubbard S.S."/>
            <person name="Banfield J.F."/>
        </authorList>
    </citation>
    <scope>NUCLEOTIDE SEQUENCE [LARGE SCALE GENOMIC DNA]</scope>
</reference>
<accession>A0A1G1WMN7</accession>
<protein>
    <submittedName>
        <fullName evidence="1">Uncharacterized protein</fullName>
    </submittedName>
</protein>
<name>A0A1G1WMN7_9BACT</name>
<evidence type="ECO:0000313" key="2">
    <source>
        <dbReference type="Proteomes" id="UP000177821"/>
    </source>
</evidence>
<evidence type="ECO:0000313" key="1">
    <source>
        <dbReference type="EMBL" id="OGY28954.1"/>
    </source>
</evidence>
<dbReference type="EMBL" id="MHCX01000038">
    <property type="protein sequence ID" value="OGY28954.1"/>
    <property type="molecule type" value="Genomic_DNA"/>
</dbReference>
<organism evidence="1 2">
    <name type="scientific">Candidatus Woykebacteria bacterium RIFCSPHIGHO2_02_FULL_43_16b</name>
    <dbReference type="NCBI Taxonomy" id="1802601"/>
    <lineage>
        <taxon>Bacteria</taxon>
        <taxon>Candidatus Woykeibacteriota</taxon>
    </lineage>
</organism>
<comment type="caution">
    <text evidence="1">The sequence shown here is derived from an EMBL/GenBank/DDBJ whole genome shotgun (WGS) entry which is preliminary data.</text>
</comment>
<proteinExistence type="predicted"/>
<sequence length="84" mass="9213">MFSLSSNTGSLLMTKMLVEFVKYKSTGRVSLAPYRTTEVADALTSVTGEVDPLHGIYLEIMNSALERAMAEALEKDAAQRLVEN</sequence>
<gene>
    <name evidence="1" type="ORF">A3J50_01410</name>
</gene>